<dbReference type="Pfam" id="PF16404">
    <property type="entry name" value="BT_2262-like_C"/>
    <property type="match status" value="1"/>
</dbReference>
<feature type="chain" id="PRO_5001665328" description="Pesticidal crystal protein Cry22Aa Ig-like domain-containing protein" evidence="1">
    <location>
        <begin position="23"/>
        <end position="239"/>
    </location>
</feature>
<sequence>MKKYIINLLPALALAFTLGACSDDEKTDSTVHHIIFMNMQGDEMEEVAVGFKYEDPGCMPTYMGKDYSANMVVTGLDAVDTNKPGLYGITYSCATPDGVKATAQRTVAVCNPDATVKISGTYITAAGTKCVDANGKEQTFTKSTVSVTQLATGLFSVSDLLGGYNAAMKAANTPTGSSDEIEALLLVADDGSFKPYSVNIAGKEVALDNFSDTSYDAKKGVLTWKVTYQGNTYTIVLNK</sequence>
<evidence type="ECO:0000313" key="5">
    <source>
        <dbReference type="Proteomes" id="UP000027442"/>
    </source>
</evidence>
<dbReference type="RefSeq" id="WP_018968314.1">
    <property type="nucleotide sequence ID" value="NZ_KB899225.1"/>
</dbReference>
<accession>A0A069QHP0</accession>
<dbReference type="InterPro" id="IPR032180">
    <property type="entry name" value="BT_2262-like_C"/>
</dbReference>
<dbReference type="Gene3D" id="2.60.40.10">
    <property type="entry name" value="Immunoglobulins"/>
    <property type="match status" value="1"/>
</dbReference>
<name>A0A069QHP0_HOYLO</name>
<evidence type="ECO:0000313" key="4">
    <source>
        <dbReference type="EMBL" id="KDR52192.1"/>
    </source>
</evidence>
<dbReference type="PROSITE" id="PS51257">
    <property type="entry name" value="PROKAR_LIPOPROTEIN"/>
    <property type="match status" value="1"/>
</dbReference>
<feature type="domain" description="BT-2262-like C-terminal" evidence="3">
    <location>
        <begin position="112"/>
        <end position="239"/>
    </location>
</feature>
<comment type="caution">
    <text evidence="4">The sequence shown here is derived from an EMBL/GenBank/DDBJ whole genome shotgun (WGS) entry which is preliminary data.</text>
</comment>
<gene>
    <name evidence="4" type="ORF">HMPREF1991_01726</name>
</gene>
<evidence type="ECO:0000259" key="2">
    <source>
        <dbReference type="Pfam" id="PF16403"/>
    </source>
</evidence>
<keyword evidence="5" id="KW-1185">Reference proteome</keyword>
<dbReference type="PATRIC" id="fig|1122985.7.peg.1794"/>
<organism evidence="4 5">
    <name type="scientific">Hoylesella loescheii DSM 19665 = JCM 12249 = ATCC 15930</name>
    <dbReference type="NCBI Taxonomy" id="1122985"/>
    <lineage>
        <taxon>Bacteria</taxon>
        <taxon>Pseudomonadati</taxon>
        <taxon>Bacteroidota</taxon>
        <taxon>Bacteroidia</taxon>
        <taxon>Bacteroidales</taxon>
        <taxon>Prevotellaceae</taxon>
        <taxon>Hoylesella</taxon>
    </lineage>
</organism>
<reference evidence="4 5" key="1">
    <citation type="submission" date="2013-08" db="EMBL/GenBank/DDBJ databases">
        <authorList>
            <person name="Weinstock G."/>
            <person name="Sodergren E."/>
            <person name="Wylie T."/>
            <person name="Fulton L."/>
            <person name="Fulton R."/>
            <person name="Fronick C."/>
            <person name="O'Laughlin M."/>
            <person name="Godfrey J."/>
            <person name="Miner T."/>
            <person name="Herter B."/>
            <person name="Appelbaum E."/>
            <person name="Cordes M."/>
            <person name="Lek S."/>
            <person name="Wollam A."/>
            <person name="Pepin K.H."/>
            <person name="Palsikar V.B."/>
            <person name="Mitreva M."/>
            <person name="Wilson R.K."/>
        </authorList>
    </citation>
    <scope>NUCLEOTIDE SEQUENCE [LARGE SCALE GENOMIC DNA]</scope>
    <source>
        <strain evidence="4 5">ATCC 15930</strain>
    </source>
</reference>
<dbReference type="EMBL" id="JNGW01000073">
    <property type="protein sequence ID" value="KDR52192.1"/>
    <property type="molecule type" value="Genomic_DNA"/>
</dbReference>
<dbReference type="InterPro" id="IPR032179">
    <property type="entry name" value="Cry22Aa_Ig-like"/>
</dbReference>
<dbReference type="Pfam" id="PF16403">
    <property type="entry name" value="Bact_surface_Ig-like"/>
    <property type="match status" value="1"/>
</dbReference>
<evidence type="ECO:0000256" key="1">
    <source>
        <dbReference type="SAM" id="SignalP"/>
    </source>
</evidence>
<proteinExistence type="predicted"/>
<evidence type="ECO:0000259" key="3">
    <source>
        <dbReference type="Pfam" id="PF16404"/>
    </source>
</evidence>
<dbReference type="HOGENOM" id="CLU_104611_0_0_10"/>
<evidence type="ECO:0008006" key="6">
    <source>
        <dbReference type="Google" id="ProtNLM"/>
    </source>
</evidence>
<feature type="signal peptide" evidence="1">
    <location>
        <begin position="1"/>
        <end position="22"/>
    </location>
</feature>
<feature type="domain" description="Pesticidal crystal protein Cry22Aa Ig-like" evidence="2">
    <location>
        <begin position="38"/>
        <end position="109"/>
    </location>
</feature>
<dbReference type="Proteomes" id="UP000027442">
    <property type="component" value="Unassembled WGS sequence"/>
</dbReference>
<dbReference type="InterPro" id="IPR013783">
    <property type="entry name" value="Ig-like_fold"/>
</dbReference>
<keyword evidence="1" id="KW-0732">Signal</keyword>
<protein>
    <recommendedName>
        <fullName evidence="6">Pesticidal crystal protein Cry22Aa Ig-like domain-containing protein</fullName>
    </recommendedName>
</protein>
<dbReference type="AlphaFoldDB" id="A0A069QHP0"/>